<proteinExistence type="predicted"/>
<comment type="caution">
    <text evidence="1">The sequence shown here is derived from an EMBL/GenBank/DDBJ whole genome shotgun (WGS) entry which is preliminary data.</text>
</comment>
<organism evidence="1 2">
    <name type="scientific">Alkaliphilus hydrothermalis</name>
    <dbReference type="NCBI Taxonomy" id="1482730"/>
    <lineage>
        <taxon>Bacteria</taxon>
        <taxon>Bacillati</taxon>
        <taxon>Bacillota</taxon>
        <taxon>Clostridia</taxon>
        <taxon>Peptostreptococcales</taxon>
        <taxon>Natronincolaceae</taxon>
        <taxon>Alkaliphilus</taxon>
    </lineage>
</organism>
<keyword evidence="2" id="KW-1185">Reference proteome</keyword>
<evidence type="ECO:0000313" key="1">
    <source>
        <dbReference type="EMBL" id="MBM7616059.1"/>
    </source>
</evidence>
<dbReference type="EMBL" id="JAFBEE010000023">
    <property type="protein sequence ID" value="MBM7616059.1"/>
    <property type="molecule type" value="Genomic_DNA"/>
</dbReference>
<protein>
    <submittedName>
        <fullName evidence="1">RNase H-like HicB family nuclease</fullName>
    </submittedName>
</protein>
<name>A0ABS2NU10_9FIRM</name>
<reference evidence="1 2" key="1">
    <citation type="submission" date="2021-01" db="EMBL/GenBank/DDBJ databases">
        <title>Genomic Encyclopedia of Type Strains, Phase IV (KMG-IV): sequencing the most valuable type-strain genomes for metagenomic binning, comparative biology and taxonomic classification.</title>
        <authorList>
            <person name="Goeker M."/>
        </authorList>
    </citation>
    <scope>NUCLEOTIDE SEQUENCE [LARGE SCALE GENOMIC DNA]</scope>
    <source>
        <strain evidence="1 2">DSM 25890</strain>
    </source>
</reference>
<dbReference type="Proteomes" id="UP001314796">
    <property type="component" value="Unassembled WGS sequence"/>
</dbReference>
<dbReference type="RefSeq" id="WP_204403914.1">
    <property type="nucleotide sequence ID" value="NZ_JAFBEE010000023.1"/>
</dbReference>
<accession>A0ABS2NU10</accession>
<evidence type="ECO:0000313" key="2">
    <source>
        <dbReference type="Proteomes" id="UP001314796"/>
    </source>
</evidence>
<gene>
    <name evidence="1" type="ORF">JOC73_002635</name>
</gene>
<sequence length="60" mass="6912">MNQKFMIRTENGLSDPITREEALKRVKEYAHQGVEAYIVSEDEGQRIKAAGNKFNKPTWS</sequence>